<evidence type="ECO:0000256" key="7">
    <source>
        <dbReference type="ARBA" id="ARBA00022840"/>
    </source>
</evidence>
<evidence type="ECO:0000256" key="2">
    <source>
        <dbReference type="ARBA" id="ARBA00012438"/>
    </source>
</evidence>
<gene>
    <name evidence="10" type="ordered locus">Spirs_3895</name>
</gene>
<dbReference type="AlphaFoldDB" id="E1R911"/>
<reference evidence="10 11" key="1">
    <citation type="journal article" date="2010" name="Stand. Genomic Sci.">
        <title>Complete genome sequence of Spirochaeta smaragdinae type strain (SEBR 4228).</title>
        <authorList>
            <person name="Mavromatis K."/>
            <person name="Yasawong M."/>
            <person name="Chertkov O."/>
            <person name="Lapidus A."/>
            <person name="Lucas S."/>
            <person name="Nolan M."/>
            <person name="Del Rio T.G."/>
            <person name="Tice H."/>
            <person name="Cheng J.F."/>
            <person name="Pitluck S."/>
            <person name="Liolios K."/>
            <person name="Ivanova N."/>
            <person name="Tapia R."/>
            <person name="Han C."/>
            <person name="Bruce D."/>
            <person name="Goodwin L."/>
            <person name="Pati A."/>
            <person name="Chen A."/>
            <person name="Palaniappan K."/>
            <person name="Land M."/>
            <person name="Hauser L."/>
            <person name="Chang Y.J."/>
            <person name="Jeffries C.D."/>
            <person name="Detter J.C."/>
            <person name="Rohde M."/>
            <person name="Brambilla E."/>
            <person name="Spring S."/>
            <person name="Goker M."/>
            <person name="Sikorski J."/>
            <person name="Woyke T."/>
            <person name="Bristow J."/>
            <person name="Eisen J.A."/>
            <person name="Markowitz V."/>
            <person name="Hugenholtz P."/>
            <person name="Klenk H.P."/>
            <person name="Kyrpides N.C."/>
        </authorList>
    </citation>
    <scope>NUCLEOTIDE SEQUENCE [LARGE SCALE GENOMIC DNA]</scope>
    <source>
        <strain evidence="11">DSM 11293 / JCM 15392 / SEBR 4228</strain>
    </source>
</reference>
<dbReference type="PANTHER" id="PTHR41523:SF8">
    <property type="entry name" value="ETHYLENE RESPONSE SENSOR PROTEIN"/>
    <property type="match status" value="1"/>
</dbReference>
<keyword evidence="3" id="KW-0597">Phosphoprotein</keyword>
<dbReference type="InterPro" id="IPR036890">
    <property type="entry name" value="HATPase_C_sf"/>
</dbReference>
<dbReference type="KEGG" id="ssm:Spirs_3895"/>
<evidence type="ECO:0000256" key="8">
    <source>
        <dbReference type="SAM" id="MobiDB-lite"/>
    </source>
</evidence>
<dbReference type="EMBL" id="CP002116">
    <property type="protein sequence ID" value="ADK82980.1"/>
    <property type="molecule type" value="Genomic_DNA"/>
</dbReference>
<dbReference type="Proteomes" id="UP000002318">
    <property type="component" value="Chromosome"/>
</dbReference>
<evidence type="ECO:0000256" key="4">
    <source>
        <dbReference type="ARBA" id="ARBA00022679"/>
    </source>
</evidence>
<dbReference type="EC" id="2.7.13.3" evidence="2"/>
<dbReference type="SMART" id="SM00387">
    <property type="entry name" value="HATPase_c"/>
    <property type="match status" value="1"/>
</dbReference>
<name>E1R911_SEDSS</name>
<dbReference type="eggNOG" id="COG3920">
    <property type="taxonomic scope" value="Bacteria"/>
</dbReference>
<keyword evidence="5" id="KW-0547">Nucleotide-binding</keyword>
<accession>E1R911</accession>
<dbReference type="GO" id="GO:0005524">
    <property type="term" value="F:ATP binding"/>
    <property type="evidence" value="ECO:0007669"/>
    <property type="project" value="UniProtKB-KW"/>
</dbReference>
<dbReference type="Gene3D" id="3.30.450.20">
    <property type="entry name" value="PAS domain"/>
    <property type="match status" value="1"/>
</dbReference>
<protein>
    <recommendedName>
        <fullName evidence="2">histidine kinase</fullName>
        <ecNumber evidence="2">2.7.13.3</ecNumber>
    </recommendedName>
</protein>
<dbReference type="Pfam" id="PF07568">
    <property type="entry name" value="HisKA_2"/>
    <property type="match status" value="1"/>
</dbReference>
<dbReference type="Pfam" id="PF02518">
    <property type="entry name" value="HATPase_c"/>
    <property type="match status" value="1"/>
</dbReference>
<evidence type="ECO:0000256" key="5">
    <source>
        <dbReference type="ARBA" id="ARBA00022741"/>
    </source>
</evidence>
<dbReference type="HOGENOM" id="CLU_000445_114_57_12"/>
<dbReference type="SUPFAM" id="SSF55874">
    <property type="entry name" value="ATPase domain of HSP90 chaperone/DNA topoisomerase II/histidine kinase"/>
    <property type="match status" value="1"/>
</dbReference>
<dbReference type="STRING" id="573413.Spirs_3895"/>
<proteinExistence type="predicted"/>
<evidence type="ECO:0000313" key="10">
    <source>
        <dbReference type="EMBL" id="ADK82980.1"/>
    </source>
</evidence>
<dbReference type="RefSeq" id="WP_013256439.1">
    <property type="nucleotide sequence ID" value="NC_014364.1"/>
</dbReference>
<evidence type="ECO:0000256" key="6">
    <source>
        <dbReference type="ARBA" id="ARBA00022777"/>
    </source>
</evidence>
<evidence type="ECO:0000256" key="3">
    <source>
        <dbReference type="ARBA" id="ARBA00022553"/>
    </source>
</evidence>
<feature type="domain" description="Histidine kinase/HSP90-like ATPase" evidence="9">
    <location>
        <begin position="231"/>
        <end position="333"/>
    </location>
</feature>
<evidence type="ECO:0000259" key="9">
    <source>
        <dbReference type="SMART" id="SM00387"/>
    </source>
</evidence>
<dbReference type="InterPro" id="IPR011495">
    <property type="entry name" value="Sig_transdc_His_kin_sub2_dim/P"/>
</dbReference>
<feature type="region of interest" description="Disordered" evidence="8">
    <location>
        <begin position="1"/>
        <end position="29"/>
    </location>
</feature>
<dbReference type="OrthoDB" id="9767435at2"/>
<dbReference type="PANTHER" id="PTHR41523">
    <property type="entry name" value="TWO-COMPONENT SYSTEM SENSOR PROTEIN"/>
    <property type="match status" value="1"/>
</dbReference>
<keyword evidence="11" id="KW-1185">Reference proteome</keyword>
<keyword evidence="4" id="KW-0808">Transferase</keyword>
<organism evidence="10 11">
    <name type="scientific">Sediminispirochaeta smaragdinae (strain DSM 11293 / JCM 15392 / SEBR 4228)</name>
    <name type="common">Spirochaeta smaragdinae</name>
    <dbReference type="NCBI Taxonomy" id="573413"/>
    <lineage>
        <taxon>Bacteria</taxon>
        <taxon>Pseudomonadati</taxon>
        <taxon>Spirochaetota</taxon>
        <taxon>Spirochaetia</taxon>
        <taxon>Spirochaetales</taxon>
        <taxon>Spirochaetaceae</taxon>
        <taxon>Sediminispirochaeta</taxon>
    </lineage>
</organism>
<keyword evidence="6 10" id="KW-0418">Kinase</keyword>
<sequence>MKHSDQGDSIDPLSRLSTEDLSRFPSENPNPVLRIDSSGMLIYANNASRILLDEWKLEFDQPAPLLLREAALSSLREARSMEIDVPHKTRVYAFSIAPIVESGYANLYGRDITKRVRTEESIRQALLERETLIRELYHRTKNNMNIISSMISLSASYSEDENLMRLSQEIENKITSMSLVHQMLYESKNLSSIDLDGYIQKLARLLLKSYQNGENTIVMSFDLVHIAVPIDLAIPCGLVLNELFTNSLKHAFPKGEKGTIAISLSFLEAENEIELMYSDDGIGLPHNYDVRSQSTLGMQTIFLIIEHQLGGTIAFDKRGERGLRCSIRFKRIIHPTLEDLR</sequence>
<evidence type="ECO:0000256" key="1">
    <source>
        <dbReference type="ARBA" id="ARBA00000085"/>
    </source>
</evidence>
<dbReference type="InterPro" id="IPR003594">
    <property type="entry name" value="HATPase_dom"/>
</dbReference>
<dbReference type="Gene3D" id="3.30.565.10">
    <property type="entry name" value="Histidine kinase-like ATPase, C-terminal domain"/>
    <property type="match status" value="1"/>
</dbReference>
<dbReference type="GO" id="GO:0004673">
    <property type="term" value="F:protein histidine kinase activity"/>
    <property type="evidence" value="ECO:0007669"/>
    <property type="project" value="UniProtKB-EC"/>
</dbReference>
<keyword evidence="7" id="KW-0067">ATP-binding</keyword>
<evidence type="ECO:0000313" key="11">
    <source>
        <dbReference type="Proteomes" id="UP000002318"/>
    </source>
</evidence>
<comment type="catalytic activity">
    <reaction evidence="1">
        <text>ATP + protein L-histidine = ADP + protein N-phospho-L-histidine.</text>
        <dbReference type="EC" id="2.7.13.3"/>
    </reaction>
</comment>